<reference evidence="2 3" key="1">
    <citation type="journal article" date="2018" name="Mol. Ecol.">
        <title>The obligate alkalophilic soda-lake fungus Sodiomyces alkalinus has shifted to a protein diet.</title>
        <authorList>
            <person name="Grum-Grzhimaylo A.A."/>
            <person name="Falkoski D.L."/>
            <person name="van den Heuvel J."/>
            <person name="Valero-Jimenez C.A."/>
            <person name="Min B."/>
            <person name="Choi I.G."/>
            <person name="Lipzen A."/>
            <person name="Daum C.G."/>
            <person name="Aanen D.K."/>
            <person name="Tsang A."/>
            <person name="Henrissat B."/>
            <person name="Bilanenko E.N."/>
            <person name="de Vries R.P."/>
            <person name="van Kan J.A.L."/>
            <person name="Grigoriev I.V."/>
            <person name="Debets A.J.M."/>
        </authorList>
    </citation>
    <scope>NUCLEOTIDE SEQUENCE [LARGE SCALE GENOMIC DNA]</scope>
    <source>
        <strain evidence="2 3">F11</strain>
    </source>
</reference>
<feature type="compositionally biased region" description="Polar residues" evidence="1">
    <location>
        <begin position="32"/>
        <end position="43"/>
    </location>
</feature>
<organism evidence="2 3">
    <name type="scientific">Sodiomyces alkalinus (strain CBS 110278 / VKM F-3762 / F11)</name>
    <name type="common">Alkaliphilic filamentous fungus</name>
    <dbReference type="NCBI Taxonomy" id="1314773"/>
    <lineage>
        <taxon>Eukaryota</taxon>
        <taxon>Fungi</taxon>
        <taxon>Dikarya</taxon>
        <taxon>Ascomycota</taxon>
        <taxon>Pezizomycotina</taxon>
        <taxon>Sordariomycetes</taxon>
        <taxon>Hypocreomycetidae</taxon>
        <taxon>Glomerellales</taxon>
        <taxon>Plectosphaerellaceae</taxon>
        <taxon>Sodiomyces</taxon>
    </lineage>
</organism>
<name>A0A3N2PVM2_SODAK</name>
<keyword evidence="3" id="KW-1185">Reference proteome</keyword>
<dbReference type="GeneID" id="39582670"/>
<proteinExistence type="predicted"/>
<evidence type="ECO:0000256" key="1">
    <source>
        <dbReference type="SAM" id="MobiDB-lite"/>
    </source>
</evidence>
<dbReference type="AlphaFoldDB" id="A0A3N2PVM2"/>
<sequence>MTTQLIWNALPTSQHDVLQYRRVRAREGGGQPKQNNGTRSPTSMADGICNGELSPTMHENCPTPWTLAPRQPASTIYLCVFPQNAVQIAARIGSQSRKAPHVLWSLEFASNIDSDLFVRDARYAINIGWVVTVARLDQMEVDFLMGNHPQYSRKRANPSLLIMLRDTRRETGRSFASSTKLVGRTDLPP</sequence>
<feature type="region of interest" description="Disordered" evidence="1">
    <location>
        <begin position="25"/>
        <end position="45"/>
    </location>
</feature>
<protein>
    <submittedName>
        <fullName evidence="2">Uncharacterized protein</fullName>
    </submittedName>
</protein>
<evidence type="ECO:0000313" key="3">
    <source>
        <dbReference type="Proteomes" id="UP000272025"/>
    </source>
</evidence>
<accession>A0A3N2PVM2</accession>
<dbReference type="EMBL" id="ML119055">
    <property type="protein sequence ID" value="ROT38550.1"/>
    <property type="molecule type" value="Genomic_DNA"/>
</dbReference>
<dbReference type="Proteomes" id="UP000272025">
    <property type="component" value="Unassembled WGS sequence"/>
</dbReference>
<gene>
    <name evidence="2" type="ORF">SODALDRAFT_359649</name>
</gene>
<dbReference type="RefSeq" id="XP_028466356.1">
    <property type="nucleotide sequence ID" value="XM_028614192.1"/>
</dbReference>
<evidence type="ECO:0000313" key="2">
    <source>
        <dbReference type="EMBL" id="ROT38550.1"/>
    </source>
</evidence>